<proteinExistence type="predicted"/>
<comment type="caution">
    <text evidence="2">The sequence shown here is derived from an EMBL/GenBank/DDBJ whole genome shotgun (WGS) entry which is preliminary data.</text>
</comment>
<feature type="compositionally biased region" description="Basic and acidic residues" evidence="1">
    <location>
        <begin position="1"/>
        <end position="12"/>
    </location>
</feature>
<sequence length="70" mass="7670">MAQSKDLEDKLRSKINQASRDSQKSYGEKAAKIHEAVDNVKSIGKALDGLLKKGAAHSKSKYLSTKPNKK</sequence>
<keyword evidence="3" id="KW-1185">Reference proteome</keyword>
<accession>A0A2T0WV46</accession>
<name>A0A2T0WV46_9BACT</name>
<dbReference type="AlphaFoldDB" id="A0A2T0WV46"/>
<evidence type="ECO:0000313" key="2">
    <source>
        <dbReference type="EMBL" id="PRY90571.1"/>
    </source>
</evidence>
<organism evidence="2 3">
    <name type="scientific">Mongoliibacter ruber</name>
    <dbReference type="NCBI Taxonomy" id="1750599"/>
    <lineage>
        <taxon>Bacteria</taxon>
        <taxon>Pseudomonadati</taxon>
        <taxon>Bacteroidota</taxon>
        <taxon>Cytophagia</taxon>
        <taxon>Cytophagales</taxon>
        <taxon>Cyclobacteriaceae</taxon>
        <taxon>Mongoliibacter</taxon>
    </lineage>
</organism>
<gene>
    <name evidence="2" type="ORF">CLW00_101234</name>
</gene>
<feature type="compositionally biased region" description="Basic and acidic residues" evidence="1">
    <location>
        <begin position="21"/>
        <end position="30"/>
    </location>
</feature>
<dbReference type="EMBL" id="PVTR01000001">
    <property type="protein sequence ID" value="PRY90571.1"/>
    <property type="molecule type" value="Genomic_DNA"/>
</dbReference>
<reference evidence="2 3" key="1">
    <citation type="submission" date="2018-03" db="EMBL/GenBank/DDBJ databases">
        <title>Genomic Encyclopedia of Archaeal and Bacterial Type Strains, Phase II (KMG-II): from individual species to whole genera.</title>
        <authorList>
            <person name="Goeker M."/>
        </authorList>
    </citation>
    <scope>NUCLEOTIDE SEQUENCE [LARGE SCALE GENOMIC DNA]</scope>
    <source>
        <strain evidence="2 3">DSM 27929</strain>
    </source>
</reference>
<evidence type="ECO:0000313" key="3">
    <source>
        <dbReference type="Proteomes" id="UP000238157"/>
    </source>
</evidence>
<feature type="region of interest" description="Disordered" evidence="1">
    <location>
        <begin position="1"/>
        <end position="30"/>
    </location>
</feature>
<protein>
    <submittedName>
        <fullName evidence="2">Uncharacterized protein</fullName>
    </submittedName>
</protein>
<evidence type="ECO:0000256" key="1">
    <source>
        <dbReference type="SAM" id="MobiDB-lite"/>
    </source>
</evidence>
<dbReference type="RefSeq" id="WP_106131811.1">
    <property type="nucleotide sequence ID" value="NZ_PVTR01000001.1"/>
</dbReference>
<dbReference type="Proteomes" id="UP000238157">
    <property type="component" value="Unassembled WGS sequence"/>
</dbReference>